<comment type="similarity">
    <text evidence="1 2">Belongs to the metallophosphoesterase superfamily. YfcE family.</text>
</comment>
<keyword evidence="4" id="KW-0378">Hydrolase</keyword>
<comment type="cofactor">
    <cofactor evidence="2">
        <name>a divalent metal cation</name>
        <dbReference type="ChEBI" id="CHEBI:60240"/>
    </cofactor>
</comment>
<proteinExistence type="inferred from homology"/>
<dbReference type="InterPro" id="IPR000979">
    <property type="entry name" value="Phosphodiesterase_MJ0936/Vps29"/>
</dbReference>
<evidence type="ECO:0000313" key="4">
    <source>
        <dbReference type="EMBL" id="CAG9611541.1"/>
    </source>
</evidence>
<sequence>MKALIVSDSHGSVKELKQLKERYEGNVDVMIHCGDSELTSHHSELEGFHVVKGNCDFAGDFPNDIITDVQSTRFLVTHGHLYNIKMTLQTLLYRAKEAEANIVCFGHSHILGVEIIDDILFINPGSILLPRSRREKTFALLEIQESEIEIRFLTLDGAIVAQKTFQIE</sequence>
<dbReference type="NCBIfam" id="TIGR00040">
    <property type="entry name" value="yfcE"/>
    <property type="match status" value="1"/>
</dbReference>
<name>A0ABN7ZXZ6_9BACI</name>
<dbReference type="Pfam" id="PF12850">
    <property type="entry name" value="Metallophos_2"/>
    <property type="match status" value="1"/>
</dbReference>
<dbReference type="PANTHER" id="PTHR11124">
    <property type="entry name" value="VACUOLAR SORTING PROTEIN VPS29"/>
    <property type="match status" value="1"/>
</dbReference>
<dbReference type="Gene3D" id="3.60.21.10">
    <property type="match status" value="1"/>
</dbReference>
<feature type="domain" description="Calcineurin-like phosphoesterase" evidence="3">
    <location>
        <begin position="1"/>
        <end position="145"/>
    </location>
</feature>
<dbReference type="CDD" id="cd00841">
    <property type="entry name" value="MPP_YfcE"/>
    <property type="match status" value="1"/>
</dbReference>
<keyword evidence="5" id="KW-1185">Reference proteome</keyword>
<organism evidence="4 5">
    <name type="scientific">Bacillus rhizoplanae</name>
    <dbReference type="NCBI Taxonomy" id="2880966"/>
    <lineage>
        <taxon>Bacteria</taxon>
        <taxon>Bacillati</taxon>
        <taxon>Bacillota</taxon>
        <taxon>Bacilli</taxon>
        <taxon>Bacillales</taxon>
        <taxon>Bacillaceae</taxon>
        <taxon>Bacillus</taxon>
    </lineage>
</organism>
<gene>
    <name evidence="4" type="ORF">BACCIP111899_00711</name>
</gene>
<evidence type="ECO:0000256" key="2">
    <source>
        <dbReference type="RuleBase" id="RU362039"/>
    </source>
</evidence>
<evidence type="ECO:0000259" key="3">
    <source>
        <dbReference type="Pfam" id="PF12850"/>
    </source>
</evidence>
<dbReference type="GO" id="GO:0016787">
    <property type="term" value="F:hydrolase activity"/>
    <property type="evidence" value="ECO:0007669"/>
    <property type="project" value="UniProtKB-KW"/>
</dbReference>
<evidence type="ECO:0000313" key="5">
    <source>
        <dbReference type="Proteomes" id="UP000789423"/>
    </source>
</evidence>
<dbReference type="InterPro" id="IPR029052">
    <property type="entry name" value="Metallo-depent_PP-like"/>
</dbReference>
<dbReference type="EC" id="3.1.4.-" evidence="2"/>
<dbReference type="InterPro" id="IPR041802">
    <property type="entry name" value="MPP_YfcE"/>
</dbReference>
<comment type="caution">
    <text evidence="4">The sequence shown here is derived from an EMBL/GenBank/DDBJ whole genome shotgun (WGS) entry which is preliminary data.</text>
</comment>
<accession>A0ABN7ZXZ6</accession>
<dbReference type="Proteomes" id="UP000789423">
    <property type="component" value="Unassembled WGS sequence"/>
</dbReference>
<reference evidence="4 5" key="1">
    <citation type="submission" date="2021-10" db="EMBL/GenBank/DDBJ databases">
        <authorList>
            <person name="Criscuolo A."/>
        </authorList>
    </citation>
    <scope>NUCLEOTIDE SEQUENCE [LARGE SCALE GENOMIC DNA]</scope>
    <source>
        <strain evidence="5">CIP 111899</strain>
    </source>
</reference>
<dbReference type="EMBL" id="CAKJTI010000002">
    <property type="protein sequence ID" value="CAG9611541.1"/>
    <property type="molecule type" value="Genomic_DNA"/>
</dbReference>
<dbReference type="RefSeq" id="WP_230573820.1">
    <property type="nucleotide sequence ID" value="NZ_CAKJTI010000002.1"/>
</dbReference>
<dbReference type="SUPFAM" id="SSF56300">
    <property type="entry name" value="Metallo-dependent phosphatases"/>
    <property type="match status" value="1"/>
</dbReference>
<evidence type="ECO:0000256" key="1">
    <source>
        <dbReference type="ARBA" id="ARBA00008950"/>
    </source>
</evidence>
<keyword evidence="2" id="KW-0479">Metal-binding</keyword>
<dbReference type="InterPro" id="IPR024654">
    <property type="entry name" value="Calcineurin-like_PHP_lpxH"/>
</dbReference>
<protein>
    <recommendedName>
        <fullName evidence="2">Phosphoesterase</fullName>
        <ecNumber evidence="2">3.1.4.-</ecNumber>
    </recommendedName>
</protein>